<reference evidence="5 6" key="1">
    <citation type="submission" date="2018-04" db="EMBL/GenBank/DDBJ databases">
        <title>Genomic Encyclopedia of Archaeal and Bacterial Type Strains, Phase II (KMG-II): from individual species to whole genera.</title>
        <authorList>
            <person name="Goeker M."/>
        </authorList>
    </citation>
    <scope>NUCLEOTIDE SEQUENCE [LARGE SCALE GENOMIC DNA]</scope>
    <source>
        <strain evidence="5 6">DSM 18064</strain>
    </source>
</reference>
<dbReference type="Proteomes" id="UP000243859">
    <property type="component" value="Unassembled WGS sequence"/>
</dbReference>
<dbReference type="InterPro" id="IPR002701">
    <property type="entry name" value="CM_II_prokaryot"/>
</dbReference>
<dbReference type="OrthoDB" id="514491at2"/>
<dbReference type="InterPro" id="IPR008241">
    <property type="entry name" value="Isochorismate_pyruvate-lyase"/>
</dbReference>
<organism evidence="5 6">
    <name type="scientific">Rhodovulum imhoffii</name>
    <dbReference type="NCBI Taxonomy" id="365340"/>
    <lineage>
        <taxon>Bacteria</taxon>
        <taxon>Pseudomonadati</taxon>
        <taxon>Pseudomonadota</taxon>
        <taxon>Alphaproteobacteria</taxon>
        <taxon>Rhodobacterales</taxon>
        <taxon>Paracoccaceae</taxon>
        <taxon>Rhodovulum</taxon>
    </lineage>
</organism>
<dbReference type="PANTHER" id="PTHR38041:SF1">
    <property type="entry name" value="CHORISMATE MUTASE"/>
    <property type="match status" value="1"/>
</dbReference>
<evidence type="ECO:0000313" key="5">
    <source>
        <dbReference type="EMBL" id="PTN02471.1"/>
    </source>
</evidence>
<feature type="domain" description="Chorismate mutase" evidence="4">
    <location>
        <begin position="4"/>
        <end position="95"/>
    </location>
</feature>
<dbReference type="SUPFAM" id="SSF48600">
    <property type="entry name" value="Chorismate mutase II"/>
    <property type="match status" value="1"/>
</dbReference>
<dbReference type="PIRSF" id="PIRSF029775">
    <property type="entry name" value="Isochor_pyr_lyas"/>
    <property type="match status" value="1"/>
</dbReference>
<evidence type="ECO:0000256" key="3">
    <source>
        <dbReference type="PIRSR" id="PIRSR029775-1"/>
    </source>
</evidence>
<dbReference type="RefSeq" id="WP_107891687.1">
    <property type="nucleotide sequence ID" value="NZ_NHSI01000015.1"/>
</dbReference>
<keyword evidence="6" id="KW-1185">Reference proteome</keyword>
<dbReference type="GO" id="GO:0009697">
    <property type="term" value="P:salicylic acid biosynthetic process"/>
    <property type="evidence" value="ECO:0007669"/>
    <property type="project" value="InterPro"/>
</dbReference>
<dbReference type="GO" id="GO:0046417">
    <property type="term" value="P:chorismate metabolic process"/>
    <property type="evidence" value="ECO:0007669"/>
    <property type="project" value="InterPro"/>
</dbReference>
<protein>
    <recommendedName>
        <fullName evidence="1">chorismate mutase</fullName>
        <ecNumber evidence="1">5.4.99.5</ecNumber>
    </recommendedName>
</protein>
<feature type="binding site" evidence="3">
    <location>
        <position position="42"/>
    </location>
    <ligand>
        <name>substrate</name>
    </ligand>
</feature>
<dbReference type="EMBL" id="QAAA01000006">
    <property type="protein sequence ID" value="PTN02471.1"/>
    <property type="molecule type" value="Genomic_DNA"/>
</dbReference>
<sequence>MIPPEDCQSMDELRHQIDTLDRQIVAALARRAGYIDRAAELKPKERLPARIEARVCEVLDNVRACARAEGWDEKLAETLWREMIEWSIRREETAMAAKETRT</sequence>
<feature type="binding site" evidence="3">
    <location>
        <position position="31"/>
    </location>
    <ligand>
        <name>substrate</name>
    </ligand>
</feature>
<evidence type="ECO:0000313" key="6">
    <source>
        <dbReference type="Proteomes" id="UP000243859"/>
    </source>
</evidence>
<dbReference type="SMART" id="SM00830">
    <property type="entry name" value="CM_2"/>
    <property type="match status" value="1"/>
</dbReference>
<dbReference type="InterPro" id="IPR036263">
    <property type="entry name" value="Chorismate_II_sf"/>
</dbReference>
<dbReference type="PROSITE" id="PS51168">
    <property type="entry name" value="CHORISMATE_MUT_2"/>
    <property type="match status" value="1"/>
</dbReference>
<dbReference type="AlphaFoldDB" id="A0A2T5BSW9"/>
<dbReference type="Pfam" id="PF01817">
    <property type="entry name" value="CM_2"/>
    <property type="match status" value="1"/>
</dbReference>
<evidence type="ECO:0000256" key="1">
    <source>
        <dbReference type="ARBA" id="ARBA00012404"/>
    </source>
</evidence>
<name>A0A2T5BSW9_9RHOB</name>
<evidence type="ECO:0000259" key="4">
    <source>
        <dbReference type="PROSITE" id="PS51168"/>
    </source>
</evidence>
<evidence type="ECO:0000256" key="2">
    <source>
        <dbReference type="ARBA" id="ARBA00023235"/>
    </source>
</evidence>
<proteinExistence type="predicted"/>
<dbReference type="Gene3D" id="1.20.59.10">
    <property type="entry name" value="Chorismate mutase"/>
    <property type="match status" value="1"/>
</dbReference>
<dbReference type="InterPro" id="IPR051331">
    <property type="entry name" value="Chorismate_mutase-related"/>
</dbReference>
<dbReference type="PANTHER" id="PTHR38041">
    <property type="entry name" value="CHORISMATE MUTASE"/>
    <property type="match status" value="1"/>
</dbReference>
<keyword evidence="2" id="KW-0413">Isomerase</keyword>
<dbReference type="EC" id="5.4.99.5" evidence="1"/>
<feature type="binding site" evidence="3">
    <location>
        <position position="14"/>
    </location>
    <ligand>
        <name>substrate</name>
    </ligand>
</feature>
<accession>A0A2T5BSW9</accession>
<feature type="binding site" evidence="3">
    <location>
        <position position="91"/>
    </location>
    <ligand>
        <name>substrate</name>
    </ligand>
</feature>
<dbReference type="GO" id="GO:0004106">
    <property type="term" value="F:chorismate mutase activity"/>
    <property type="evidence" value="ECO:0007669"/>
    <property type="project" value="UniProtKB-EC"/>
</dbReference>
<dbReference type="GO" id="GO:0016835">
    <property type="term" value="F:carbon-oxygen lyase activity"/>
    <property type="evidence" value="ECO:0007669"/>
    <property type="project" value="InterPro"/>
</dbReference>
<dbReference type="InterPro" id="IPR036979">
    <property type="entry name" value="CM_dom_sf"/>
</dbReference>
<comment type="caution">
    <text evidence="5">The sequence shown here is derived from an EMBL/GenBank/DDBJ whole genome shotgun (WGS) entry which is preliminary data.</text>
</comment>
<gene>
    <name evidence="5" type="ORF">C8N32_10643</name>
</gene>